<dbReference type="SMART" id="SM00952">
    <property type="entry name" value="RAP"/>
    <property type="match status" value="1"/>
</dbReference>
<organism evidence="4 5">
    <name type="scientific">Polypterus senegalus</name>
    <name type="common">Senegal bichir</name>
    <dbReference type="NCBI Taxonomy" id="55291"/>
    <lineage>
        <taxon>Eukaryota</taxon>
        <taxon>Metazoa</taxon>
        <taxon>Chordata</taxon>
        <taxon>Craniata</taxon>
        <taxon>Vertebrata</taxon>
        <taxon>Euteleostomi</taxon>
        <taxon>Actinopterygii</taxon>
        <taxon>Polypteriformes</taxon>
        <taxon>Polypteridae</taxon>
        <taxon>Polypterus</taxon>
    </lineage>
</organism>
<dbReference type="InterPro" id="IPR010622">
    <property type="entry name" value="FAST_Leu-rich"/>
</dbReference>
<dbReference type="GO" id="GO:0003723">
    <property type="term" value="F:RNA binding"/>
    <property type="evidence" value="ECO:0007669"/>
    <property type="project" value="TreeGrafter"/>
</dbReference>
<keyword evidence="5" id="KW-1185">Reference proteome</keyword>
<dbReference type="InterPro" id="IPR013584">
    <property type="entry name" value="RAP"/>
</dbReference>
<feature type="non-terminal residue" evidence="4">
    <location>
        <position position="1"/>
    </location>
</feature>
<dbReference type="PANTHER" id="PTHR21228:SF9">
    <property type="entry name" value="FAST KINASE DOMAIN-CONTAINING PROTEIN 3, MITOCHONDRIAL"/>
    <property type="match status" value="1"/>
</dbReference>
<dbReference type="Pfam" id="PF08373">
    <property type="entry name" value="RAP"/>
    <property type="match status" value="1"/>
</dbReference>
<dbReference type="AlphaFoldDB" id="A0A8X8BK64"/>
<dbReference type="InterPro" id="IPR036056">
    <property type="entry name" value="Fibrinogen-like_C"/>
</dbReference>
<evidence type="ECO:0000256" key="2">
    <source>
        <dbReference type="ARBA" id="ARBA00023128"/>
    </source>
</evidence>
<evidence type="ECO:0000313" key="5">
    <source>
        <dbReference type="Proteomes" id="UP000886611"/>
    </source>
</evidence>
<reference evidence="4 5" key="1">
    <citation type="journal article" date="2021" name="Cell">
        <title>Tracing the genetic footprints of vertebrate landing in non-teleost ray-finned fishes.</title>
        <authorList>
            <person name="Bi X."/>
            <person name="Wang K."/>
            <person name="Yang L."/>
            <person name="Pan H."/>
            <person name="Jiang H."/>
            <person name="Wei Q."/>
            <person name="Fang M."/>
            <person name="Yu H."/>
            <person name="Zhu C."/>
            <person name="Cai Y."/>
            <person name="He Y."/>
            <person name="Gan X."/>
            <person name="Zeng H."/>
            <person name="Yu D."/>
            <person name="Zhu Y."/>
            <person name="Jiang H."/>
            <person name="Qiu Q."/>
            <person name="Yang H."/>
            <person name="Zhang Y.E."/>
            <person name="Wang W."/>
            <person name="Zhu M."/>
            <person name="He S."/>
            <person name="Zhang G."/>
        </authorList>
    </citation>
    <scope>NUCLEOTIDE SEQUENCE [LARGE SCALE GENOMIC DNA]</scope>
    <source>
        <strain evidence="4">Bchr_013</strain>
    </source>
</reference>
<dbReference type="EMBL" id="JAATIS010007298">
    <property type="protein sequence ID" value="KAG2458456.1"/>
    <property type="molecule type" value="Genomic_DNA"/>
</dbReference>
<dbReference type="NCBIfam" id="NF040941">
    <property type="entry name" value="GGGWT_bact"/>
    <property type="match status" value="1"/>
</dbReference>
<feature type="domain" description="RAP" evidence="3">
    <location>
        <begin position="223"/>
        <end position="280"/>
    </location>
</feature>
<keyword evidence="2" id="KW-0496">Mitochondrion</keyword>
<gene>
    <name evidence="4" type="primary">Fastkd3</name>
    <name evidence="4" type="ORF">GTO96_0017965</name>
</gene>
<dbReference type="InterPro" id="IPR050870">
    <property type="entry name" value="FAST_kinase"/>
</dbReference>
<proteinExistence type="predicted"/>
<dbReference type="GO" id="GO:0000963">
    <property type="term" value="P:mitochondrial RNA processing"/>
    <property type="evidence" value="ECO:0007669"/>
    <property type="project" value="TreeGrafter"/>
</dbReference>
<sequence length="729" mass="82129">MPLVLSLCKHSVKKVADFSDDELVQVLGALIHFGQSDSYFTEALERHIPKKVFTMHPEAVSKVMQYCSQRRILSPPIFDTVAESFVYKADTFSTSQIARQIMPFGKLNYLPPNAGELFRKVEGVLRDRFSQFQPRTLLNLLHACTLIERFPVNFLAKVFSPYFLQQVEAQGTGLDRTVLAQLTQLFMTMKLECPFYEVDVEIKLDEEGYVLPATYHDEVYQRIAVCIDGQNRFCSNSQNLLGKEAIKQRHLKLLGYEIVQILFNPLDYDFGVDRIDYLEETDQTVVPEFVFLTLIMDKDRCQNSLLLQYLYYVDTSCKDTVLKSCSSLKNAGVVESGVYLIDPDGEEFGVDPFSVHCDMDSYPEVGITVVGHNSEDRLRISPCEDAGCYSRQIVYKQASLHQLRVLTETSETCEQFVKLECRHIRFLRENWGWWISRDGQKVQSWGGSSTNSGKCGCGERGDCDLGLSTCNCDANDEVWRSDEGYLTDKSVLPVREVRFGDTRDVPVEMAFYSIGKLQCKGEKTTIPVLESCAALKVAGFTKSGRYVIDPDGAGKGVSQFEVSCDMISDPVTGITLVSHDSETRMRVAPCESPGCYGRELNYEASLTQLNALTKVSRCCEQFVKLDCRHIRFLQSGWGWWVSWDGHKMLDWGGAEVNSSSCACGMTGPGRLCNCDSNDVIWRTDEGYLRHKSSLPVKAVHFGDTQDAPLEMAFHTVGKLTCKGRAMSDK</sequence>
<protein>
    <submittedName>
        <fullName evidence="4">FAKD3 protein</fullName>
    </submittedName>
</protein>
<dbReference type="GO" id="GO:0044528">
    <property type="term" value="P:regulation of mitochondrial mRNA stability"/>
    <property type="evidence" value="ECO:0007669"/>
    <property type="project" value="InterPro"/>
</dbReference>
<dbReference type="GO" id="GO:0005759">
    <property type="term" value="C:mitochondrial matrix"/>
    <property type="evidence" value="ECO:0007669"/>
    <property type="project" value="TreeGrafter"/>
</dbReference>
<dbReference type="Pfam" id="PF06743">
    <property type="entry name" value="FAST_1"/>
    <property type="match status" value="1"/>
</dbReference>
<dbReference type="SUPFAM" id="SSF56496">
    <property type="entry name" value="Fibrinogen C-terminal domain-like"/>
    <property type="match status" value="1"/>
</dbReference>
<comment type="subcellular location">
    <subcellularLocation>
        <location evidence="1">Mitochondrion</location>
    </subcellularLocation>
</comment>
<feature type="non-terminal residue" evidence="4">
    <location>
        <position position="729"/>
    </location>
</feature>
<evidence type="ECO:0000259" key="3">
    <source>
        <dbReference type="PROSITE" id="PS51286"/>
    </source>
</evidence>
<accession>A0A8X8BK64</accession>
<comment type="caution">
    <text evidence="4">The sequence shown here is derived from an EMBL/GenBank/DDBJ whole genome shotgun (WGS) entry which is preliminary data.</text>
</comment>
<dbReference type="PANTHER" id="PTHR21228">
    <property type="entry name" value="FAST LEU-RICH DOMAIN-CONTAINING"/>
    <property type="match status" value="1"/>
</dbReference>
<dbReference type="Gene3D" id="2.60.120.1000">
    <property type="match status" value="2"/>
</dbReference>
<name>A0A8X8BK64_POLSE</name>
<dbReference type="GO" id="GO:0035770">
    <property type="term" value="C:ribonucleoprotein granule"/>
    <property type="evidence" value="ECO:0007669"/>
    <property type="project" value="TreeGrafter"/>
</dbReference>
<dbReference type="PROSITE" id="PS51286">
    <property type="entry name" value="RAP"/>
    <property type="match status" value="1"/>
</dbReference>
<dbReference type="Proteomes" id="UP000886611">
    <property type="component" value="Unassembled WGS sequence"/>
</dbReference>
<evidence type="ECO:0000256" key="1">
    <source>
        <dbReference type="ARBA" id="ARBA00004173"/>
    </source>
</evidence>
<evidence type="ECO:0000313" key="4">
    <source>
        <dbReference type="EMBL" id="KAG2458456.1"/>
    </source>
</evidence>